<comment type="caution">
    <text evidence="1">The sequence shown here is derived from an EMBL/GenBank/DDBJ whole genome shotgun (WGS) entry which is preliminary data.</text>
</comment>
<accession>A0A0C2AUE2</accession>
<organism evidence="1 2">
    <name type="scientific">Escherichia coli</name>
    <dbReference type="NCBI Taxonomy" id="562"/>
    <lineage>
        <taxon>Bacteria</taxon>
        <taxon>Pseudomonadati</taxon>
        <taxon>Pseudomonadota</taxon>
        <taxon>Gammaproteobacteria</taxon>
        <taxon>Enterobacterales</taxon>
        <taxon>Enterobacteriaceae</taxon>
        <taxon>Escherichia</taxon>
    </lineage>
</organism>
<dbReference type="EMBL" id="LGZN01000014">
    <property type="protein sequence ID" value="KNF71140.1"/>
    <property type="molecule type" value="Genomic_DNA"/>
</dbReference>
<gene>
    <name evidence="1" type="ORF">WR15_04985</name>
</gene>
<reference evidence="1 2" key="1">
    <citation type="submission" date="2015-07" db="EMBL/GenBank/DDBJ databases">
        <title>Genome sequences of 64 non-O157:H7 Shiga toxin-producing Escherichia coli strains.</title>
        <authorList>
            <person name="Gonzalez-Escalona N."/>
            <person name="Toro M."/>
            <person name="Timme R."/>
            <person name="Payne J."/>
        </authorList>
    </citation>
    <scope>NUCLEOTIDE SEQUENCE [LARGE SCALE GENOMIC DNA]</scope>
    <source>
        <strain evidence="1 2">CFSAN026843</strain>
    </source>
</reference>
<dbReference type="AlphaFoldDB" id="A0A0C2AUE2"/>
<proteinExistence type="predicted"/>
<dbReference type="Proteomes" id="UP000037564">
    <property type="component" value="Unassembled WGS sequence"/>
</dbReference>
<dbReference type="RefSeq" id="WP_042966114.1">
    <property type="nucleotide sequence ID" value="NZ_BDLM01000094.1"/>
</dbReference>
<dbReference type="PATRIC" id="fig|562.7396.peg.804"/>
<evidence type="ECO:0000313" key="2">
    <source>
        <dbReference type="Proteomes" id="UP000037564"/>
    </source>
</evidence>
<protein>
    <submittedName>
        <fullName evidence="1">Uncharacterized protein</fullName>
    </submittedName>
</protein>
<name>A0A0C2AUE2_ECOLX</name>
<evidence type="ECO:0000313" key="1">
    <source>
        <dbReference type="EMBL" id="KNF71140.1"/>
    </source>
</evidence>
<sequence>MNIEFYDYGVTSKIIVTCWFWEFRRYCRVVDAALFVAPEVRHQSGGGLLMKTVITGKTVPMLRAFKVAKQEACNGH</sequence>